<comment type="caution">
    <text evidence="2">The sequence shown here is derived from an EMBL/GenBank/DDBJ whole genome shotgun (WGS) entry which is preliminary data.</text>
</comment>
<name>A0A562ZJK3_9BURK</name>
<gene>
    <name evidence="2" type="ORF">FN976_21905</name>
</gene>
<proteinExistence type="inferred from homology"/>
<keyword evidence="3" id="KW-1185">Reference proteome</keyword>
<evidence type="ECO:0000313" key="2">
    <source>
        <dbReference type="EMBL" id="TWO68663.1"/>
    </source>
</evidence>
<dbReference type="Pfam" id="PF03401">
    <property type="entry name" value="TctC"/>
    <property type="match status" value="1"/>
</dbReference>
<dbReference type="Gene3D" id="3.40.190.10">
    <property type="entry name" value="Periplasmic binding protein-like II"/>
    <property type="match status" value="1"/>
</dbReference>
<dbReference type="AlphaFoldDB" id="A0A562ZJK3"/>
<accession>A0A562ZJK3</accession>
<dbReference type="PANTHER" id="PTHR42928">
    <property type="entry name" value="TRICARBOXYLATE-BINDING PROTEIN"/>
    <property type="match status" value="1"/>
</dbReference>
<dbReference type="InterPro" id="IPR042100">
    <property type="entry name" value="Bug_dom1"/>
</dbReference>
<dbReference type="OrthoDB" id="8879794at2"/>
<comment type="similarity">
    <text evidence="1">Belongs to the UPF0065 (bug) family.</text>
</comment>
<protein>
    <submittedName>
        <fullName evidence="2">Tripartite tricarboxylate transporter substrate binding protein</fullName>
    </submittedName>
</protein>
<dbReference type="InterPro" id="IPR005064">
    <property type="entry name" value="BUG"/>
</dbReference>
<reference evidence="2 3" key="1">
    <citation type="submission" date="2019-07" db="EMBL/GenBank/DDBJ databases">
        <title>Caenimonas sedimenti sp. nov., isolated from activated sludge.</title>
        <authorList>
            <person name="Xu J."/>
        </authorList>
    </citation>
    <scope>NUCLEOTIDE SEQUENCE [LARGE SCALE GENOMIC DNA]</scope>
    <source>
        <strain evidence="2 3">HX-9-20</strain>
    </source>
</reference>
<sequence>MQGKSLACEAIRRQSPMQRRDFARAAALFPFAGAAWAQTPAWPQRPVKFILSQPAGAGPDILARYVADQLGKSWPQPIVIENRPGGQNVIGAQAAARSPADGYTFYYATTAAMVTNAFTFKALPYDPVKDFVPVRLVGRSPFVIAAASSFQAKDLAEVFAKAKAAPGTITIATEGPKTFSGMLADSVAQMGGVKFNHVPYTKATDAMQDVIGGRVQLVCLPDAALTAYLKAGQVRGLAISTAQRQADLANVPTLAETFPGFEYTGWNGVFAPAGTPPDIVARVNRDLEAVLKQPEVTQRLLALGSIAEQKMSVPEFEAFMRGERERWAQVVKTLGITAE</sequence>
<evidence type="ECO:0000313" key="3">
    <source>
        <dbReference type="Proteomes" id="UP000318199"/>
    </source>
</evidence>
<dbReference type="PANTHER" id="PTHR42928:SF5">
    <property type="entry name" value="BLR1237 PROTEIN"/>
    <property type="match status" value="1"/>
</dbReference>
<evidence type="ECO:0000256" key="1">
    <source>
        <dbReference type="ARBA" id="ARBA00006987"/>
    </source>
</evidence>
<dbReference type="PIRSF" id="PIRSF017082">
    <property type="entry name" value="YflP"/>
    <property type="match status" value="1"/>
</dbReference>
<dbReference type="Gene3D" id="3.40.190.150">
    <property type="entry name" value="Bordetella uptake gene, domain 1"/>
    <property type="match status" value="1"/>
</dbReference>
<organism evidence="2 3">
    <name type="scientific">Caenimonas sedimenti</name>
    <dbReference type="NCBI Taxonomy" id="2596921"/>
    <lineage>
        <taxon>Bacteria</taxon>
        <taxon>Pseudomonadati</taxon>
        <taxon>Pseudomonadota</taxon>
        <taxon>Betaproteobacteria</taxon>
        <taxon>Burkholderiales</taxon>
        <taxon>Comamonadaceae</taxon>
        <taxon>Caenimonas</taxon>
    </lineage>
</organism>
<dbReference type="EMBL" id="VOBQ01000018">
    <property type="protein sequence ID" value="TWO68663.1"/>
    <property type="molecule type" value="Genomic_DNA"/>
</dbReference>
<dbReference type="SUPFAM" id="SSF53850">
    <property type="entry name" value="Periplasmic binding protein-like II"/>
    <property type="match status" value="1"/>
</dbReference>
<dbReference type="Proteomes" id="UP000318199">
    <property type="component" value="Unassembled WGS sequence"/>
</dbReference>